<dbReference type="RefSeq" id="WP_086474873.1">
    <property type="nucleotide sequence ID" value="NZ_FXWJ01000005.1"/>
</dbReference>
<gene>
    <name evidence="8" type="primary">menA</name>
    <name evidence="11" type="ORF">SAMN06295909_3252</name>
</gene>
<feature type="transmembrane region" description="Helical" evidence="8">
    <location>
        <begin position="220"/>
        <end position="240"/>
    </location>
</feature>
<evidence type="ECO:0000256" key="10">
    <source>
        <dbReference type="SAM" id="MobiDB-lite"/>
    </source>
</evidence>
<name>A0ABY1RG30_9MICO</name>
<comment type="similarity">
    <text evidence="8">Belongs to the MenA family. Type 1 subfamily.</text>
</comment>
<comment type="pathway">
    <text evidence="8">Quinol/quinone metabolism; menaquinone biosynthesis; menaquinol from 1,4-dihydroxy-2-naphthoate: step 1/2.</text>
</comment>
<keyword evidence="5 8" id="KW-0812">Transmembrane</keyword>
<dbReference type="PANTHER" id="PTHR13929:SF0">
    <property type="entry name" value="UBIA PRENYLTRANSFERASE DOMAIN-CONTAINING PROTEIN 1"/>
    <property type="match status" value="1"/>
</dbReference>
<keyword evidence="4 8" id="KW-0808">Transferase</keyword>
<dbReference type="InterPro" id="IPR004657">
    <property type="entry name" value="MenA"/>
</dbReference>
<comment type="caution">
    <text evidence="11">The sequence shown here is derived from an EMBL/GenBank/DDBJ whole genome shotgun (WGS) entry which is preliminary data.</text>
</comment>
<dbReference type="PANTHER" id="PTHR13929">
    <property type="entry name" value="1,4-DIHYDROXY-2-NAPHTHOATE OCTAPRENYLTRANSFERASE"/>
    <property type="match status" value="1"/>
</dbReference>
<dbReference type="NCBIfam" id="NF004751">
    <property type="entry name" value="PRK06080.1-3"/>
    <property type="match status" value="1"/>
</dbReference>
<evidence type="ECO:0000256" key="4">
    <source>
        <dbReference type="ARBA" id="ARBA00022679"/>
    </source>
</evidence>
<dbReference type="InterPro" id="IPR026046">
    <property type="entry name" value="UBIAD1"/>
</dbReference>
<comment type="catalytic activity">
    <reaction evidence="8">
        <text>an all-trans-polyprenyl diphosphate + 1,4-dihydroxy-2-naphthoate + H(+) = a 2-demethylmenaquinol + CO2 + diphosphate</text>
        <dbReference type="Rhea" id="RHEA:26478"/>
        <dbReference type="Rhea" id="RHEA-COMP:9563"/>
        <dbReference type="Rhea" id="RHEA-COMP:9564"/>
        <dbReference type="ChEBI" id="CHEBI:11173"/>
        <dbReference type="ChEBI" id="CHEBI:15378"/>
        <dbReference type="ChEBI" id="CHEBI:16526"/>
        <dbReference type="ChEBI" id="CHEBI:33019"/>
        <dbReference type="ChEBI" id="CHEBI:55437"/>
        <dbReference type="ChEBI" id="CHEBI:58914"/>
        <dbReference type="EC" id="2.5.1.74"/>
    </reaction>
</comment>
<feature type="transmembrane region" description="Helical" evidence="8">
    <location>
        <begin position="88"/>
        <end position="107"/>
    </location>
</feature>
<evidence type="ECO:0000256" key="9">
    <source>
        <dbReference type="NCBIfam" id="TIGR00751"/>
    </source>
</evidence>
<keyword evidence="7 8" id="KW-0472">Membrane</keyword>
<organism evidence="11 12">
    <name type="scientific">Plantibacter elymi</name>
    <name type="common">nom. nud.</name>
    <dbReference type="NCBI Taxonomy" id="199708"/>
    <lineage>
        <taxon>Bacteria</taxon>
        <taxon>Bacillati</taxon>
        <taxon>Actinomycetota</taxon>
        <taxon>Actinomycetes</taxon>
        <taxon>Micrococcales</taxon>
        <taxon>Microbacteriaceae</taxon>
        <taxon>Plantibacter</taxon>
    </lineage>
</organism>
<dbReference type="PIRSF" id="PIRSF005355">
    <property type="entry name" value="UBIAD1"/>
    <property type="match status" value="1"/>
</dbReference>
<keyword evidence="2 8" id="KW-0474">Menaquinone biosynthesis</keyword>
<evidence type="ECO:0000256" key="6">
    <source>
        <dbReference type="ARBA" id="ARBA00022989"/>
    </source>
</evidence>
<feature type="transmembrane region" description="Helical" evidence="8">
    <location>
        <begin position="261"/>
        <end position="281"/>
    </location>
</feature>
<feature type="transmembrane region" description="Helical" evidence="8">
    <location>
        <begin position="137"/>
        <end position="156"/>
    </location>
</feature>
<dbReference type="CDD" id="cd13962">
    <property type="entry name" value="PT_UbiA_UBIAD1"/>
    <property type="match status" value="1"/>
</dbReference>
<keyword evidence="12" id="KW-1185">Reference proteome</keyword>
<feature type="region of interest" description="Disordered" evidence="10">
    <location>
        <begin position="1"/>
        <end position="44"/>
    </location>
</feature>
<proteinExistence type="inferred from homology"/>
<protein>
    <recommendedName>
        <fullName evidence="8 9">1,4-dihydroxy-2-naphthoate octaprenyltransferase</fullName>
        <shortName evidence="8">DHNA-octaprenyltransferase</shortName>
        <ecNumber evidence="8 9">2.5.1.74</ecNumber>
    </recommendedName>
</protein>
<dbReference type="Pfam" id="PF01040">
    <property type="entry name" value="UbiA"/>
    <property type="match status" value="1"/>
</dbReference>
<dbReference type="Gene3D" id="1.10.357.140">
    <property type="entry name" value="UbiA prenyltransferase"/>
    <property type="match status" value="1"/>
</dbReference>
<dbReference type="EC" id="2.5.1.74" evidence="8 9"/>
<evidence type="ECO:0000256" key="3">
    <source>
        <dbReference type="ARBA" id="ARBA00022475"/>
    </source>
</evidence>
<evidence type="ECO:0000313" key="12">
    <source>
        <dbReference type="Proteomes" id="UP000194464"/>
    </source>
</evidence>
<comment type="function">
    <text evidence="8">Conversion of 1,4-dihydroxy-2-naphthoate (DHNA) to demethylmenaquinone (DMK).</text>
</comment>
<dbReference type="InterPro" id="IPR044878">
    <property type="entry name" value="UbiA_sf"/>
</dbReference>
<dbReference type="EMBL" id="FXWJ01000005">
    <property type="protein sequence ID" value="SMQ73278.1"/>
    <property type="molecule type" value="Genomic_DNA"/>
</dbReference>
<feature type="transmembrane region" description="Helical" evidence="8">
    <location>
        <begin position="62"/>
        <end position="82"/>
    </location>
</feature>
<dbReference type="Proteomes" id="UP000194464">
    <property type="component" value="Unassembled WGS sequence"/>
</dbReference>
<dbReference type="NCBIfam" id="TIGR00751">
    <property type="entry name" value="menA"/>
    <property type="match status" value="1"/>
</dbReference>
<evidence type="ECO:0000256" key="7">
    <source>
        <dbReference type="ARBA" id="ARBA00023136"/>
    </source>
</evidence>
<evidence type="ECO:0000256" key="5">
    <source>
        <dbReference type="ARBA" id="ARBA00022692"/>
    </source>
</evidence>
<keyword evidence="3 8" id="KW-1003">Cell membrane</keyword>
<sequence length="345" mass="35905">MAHGARPAAPKQQKTSAQRPTAGRGANGGRSGNPARGGGRKVPLAKPATFGDWVGAARIRTLPMAVAPVLIGTGAATIIAGPGVYHPVRALLCLVVALALQIGVNYANDYSDGIRGTDDLRVGPSRLTGSGAAKPKTVLAVALVFFGIAAVAGIVLTILTQFWWLLLVGAVAIVAAWFYTGGKRPYGYFALGEVFVFVFFGLVATLGTTFVQVGTVNQEAWFGAIGAGLIACAALVVNNLRDLEQDKAVGKRTLSTFIGRIASKVLYCVLLLVPFGIAAFLALFYPIAWFAMFALLAAIPACVIVLFSTTAREQILALKLTGLVQLAFGVILGLAFFTTPALIGS</sequence>
<evidence type="ECO:0000313" key="11">
    <source>
        <dbReference type="EMBL" id="SMQ73278.1"/>
    </source>
</evidence>
<dbReference type="HAMAP" id="MF_01937">
    <property type="entry name" value="MenA_1"/>
    <property type="match status" value="1"/>
</dbReference>
<feature type="compositionally biased region" description="Gly residues" evidence="10">
    <location>
        <begin position="25"/>
        <end position="37"/>
    </location>
</feature>
<keyword evidence="6 8" id="KW-1133">Transmembrane helix</keyword>
<dbReference type="InterPro" id="IPR000537">
    <property type="entry name" value="UbiA_prenyltransferase"/>
</dbReference>
<evidence type="ECO:0000256" key="1">
    <source>
        <dbReference type="ARBA" id="ARBA00004141"/>
    </source>
</evidence>
<feature type="transmembrane region" description="Helical" evidence="8">
    <location>
        <begin position="320"/>
        <end position="343"/>
    </location>
</feature>
<evidence type="ECO:0000256" key="2">
    <source>
        <dbReference type="ARBA" id="ARBA00022428"/>
    </source>
</evidence>
<feature type="transmembrane region" description="Helical" evidence="8">
    <location>
        <begin position="186"/>
        <end position="208"/>
    </location>
</feature>
<feature type="transmembrane region" description="Helical" evidence="8">
    <location>
        <begin position="287"/>
        <end position="308"/>
    </location>
</feature>
<accession>A0ABY1RG30</accession>
<comment type="subcellular location">
    <subcellularLocation>
        <location evidence="8">Cell membrane</location>
        <topology evidence="8">Multi-pass membrane protein</topology>
    </subcellularLocation>
    <subcellularLocation>
        <location evidence="1">Membrane</location>
        <topology evidence="1">Multi-pass membrane protein</topology>
    </subcellularLocation>
</comment>
<reference evidence="11 12" key="1">
    <citation type="submission" date="2017-04" db="EMBL/GenBank/DDBJ databases">
        <authorList>
            <person name="Varghese N."/>
            <person name="Submissions S."/>
        </authorList>
    </citation>
    <scope>NUCLEOTIDE SEQUENCE [LARGE SCALE GENOMIC DNA]</scope>
    <source>
        <strain evidence="11 12">VKM Ac-1784</strain>
    </source>
</reference>
<feature type="transmembrane region" description="Helical" evidence="8">
    <location>
        <begin position="162"/>
        <end position="179"/>
    </location>
</feature>
<evidence type="ECO:0000256" key="8">
    <source>
        <dbReference type="HAMAP-Rule" id="MF_01937"/>
    </source>
</evidence>